<evidence type="ECO:0000256" key="9">
    <source>
        <dbReference type="SAM" id="Phobius"/>
    </source>
</evidence>
<comment type="caution">
    <text evidence="11">The sequence shown here is derived from an EMBL/GenBank/DDBJ whole genome shotgun (WGS) entry which is preliminary data.</text>
</comment>
<reference evidence="11" key="3">
    <citation type="submission" date="2023-05" db="EMBL/GenBank/DDBJ databases">
        <authorList>
            <person name="Smith C.H."/>
        </authorList>
    </citation>
    <scope>NUCLEOTIDE SEQUENCE</scope>
    <source>
        <strain evidence="11">CHS0354</strain>
        <tissue evidence="11">Mantle</tissue>
    </source>
</reference>
<organism evidence="11 12">
    <name type="scientific">Potamilus streckersoni</name>
    <dbReference type="NCBI Taxonomy" id="2493646"/>
    <lineage>
        <taxon>Eukaryota</taxon>
        <taxon>Metazoa</taxon>
        <taxon>Spiralia</taxon>
        <taxon>Lophotrochozoa</taxon>
        <taxon>Mollusca</taxon>
        <taxon>Bivalvia</taxon>
        <taxon>Autobranchia</taxon>
        <taxon>Heteroconchia</taxon>
        <taxon>Palaeoheterodonta</taxon>
        <taxon>Unionida</taxon>
        <taxon>Unionoidea</taxon>
        <taxon>Unionidae</taxon>
        <taxon>Ambleminae</taxon>
        <taxon>Lampsilini</taxon>
        <taxon>Potamilus</taxon>
    </lineage>
</organism>
<dbReference type="PROSITE" id="PS00237">
    <property type="entry name" value="G_PROTEIN_RECEP_F1_1"/>
    <property type="match status" value="1"/>
</dbReference>
<evidence type="ECO:0000259" key="10">
    <source>
        <dbReference type="PROSITE" id="PS50262"/>
    </source>
</evidence>
<feature type="transmembrane region" description="Helical" evidence="9">
    <location>
        <begin position="58"/>
        <end position="79"/>
    </location>
</feature>
<dbReference type="GO" id="GO:0016020">
    <property type="term" value="C:membrane"/>
    <property type="evidence" value="ECO:0007669"/>
    <property type="project" value="UniProtKB-SubCell"/>
</dbReference>
<evidence type="ECO:0000256" key="6">
    <source>
        <dbReference type="ARBA" id="ARBA00023170"/>
    </source>
</evidence>
<dbReference type="Pfam" id="PF00001">
    <property type="entry name" value="7tm_1"/>
    <property type="match status" value="1"/>
</dbReference>
<evidence type="ECO:0000313" key="12">
    <source>
        <dbReference type="Proteomes" id="UP001195483"/>
    </source>
</evidence>
<name>A0AAE0TKA5_9BIVA</name>
<evidence type="ECO:0000256" key="2">
    <source>
        <dbReference type="ARBA" id="ARBA00022692"/>
    </source>
</evidence>
<keyword evidence="4 8" id="KW-0297">G-protein coupled receptor</keyword>
<keyword evidence="6 8" id="KW-0675">Receptor</keyword>
<evidence type="ECO:0000313" key="11">
    <source>
        <dbReference type="EMBL" id="KAK3611524.1"/>
    </source>
</evidence>
<evidence type="ECO:0000256" key="5">
    <source>
        <dbReference type="ARBA" id="ARBA00023136"/>
    </source>
</evidence>
<comment type="subcellular location">
    <subcellularLocation>
        <location evidence="1">Membrane</location>
        <topology evidence="1">Multi-pass membrane protein</topology>
    </subcellularLocation>
</comment>
<keyword evidence="3 9" id="KW-1133">Transmembrane helix</keyword>
<evidence type="ECO:0000256" key="1">
    <source>
        <dbReference type="ARBA" id="ARBA00004141"/>
    </source>
</evidence>
<dbReference type="PANTHER" id="PTHR24243">
    <property type="entry name" value="G-PROTEIN COUPLED RECEPTOR"/>
    <property type="match status" value="1"/>
</dbReference>
<protein>
    <recommendedName>
        <fullName evidence="10">G-protein coupled receptors family 1 profile domain-containing protein</fullName>
    </recommendedName>
</protein>
<gene>
    <name evidence="11" type="ORF">CHS0354_016460</name>
</gene>
<evidence type="ECO:0000256" key="3">
    <source>
        <dbReference type="ARBA" id="ARBA00022989"/>
    </source>
</evidence>
<dbReference type="InterPro" id="IPR017452">
    <property type="entry name" value="GPCR_Rhodpsn_7TM"/>
</dbReference>
<feature type="transmembrane region" description="Helical" evidence="9">
    <location>
        <begin position="191"/>
        <end position="215"/>
    </location>
</feature>
<evidence type="ECO:0000256" key="8">
    <source>
        <dbReference type="RuleBase" id="RU000688"/>
    </source>
</evidence>
<dbReference type="EMBL" id="JAEAOA010001017">
    <property type="protein sequence ID" value="KAK3611524.1"/>
    <property type="molecule type" value="Genomic_DNA"/>
</dbReference>
<feature type="transmembrane region" description="Helical" evidence="9">
    <location>
        <begin position="138"/>
        <end position="161"/>
    </location>
</feature>
<feature type="transmembrane region" description="Helical" evidence="9">
    <location>
        <begin position="478"/>
        <end position="503"/>
    </location>
</feature>
<feature type="transmembrane region" description="Helical" evidence="9">
    <location>
        <begin position="25"/>
        <end position="46"/>
    </location>
</feature>
<comment type="similarity">
    <text evidence="8">Belongs to the G-protein coupled receptor 1 family.</text>
</comment>
<dbReference type="SUPFAM" id="SSF81321">
    <property type="entry name" value="Family A G protein-coupled receptor-like"/>
    <property type="match status" value="1"/>
</dbReference>
<dbReference type="InterPro" id="IPR000276">
    <property type="entry name" value="GPCR_Rhodpsn"/>
</dbReference>
<evidence type="ECO:0000256" key="4">
    <source>
        <dbReference type="ARBA" id="ARBA00023040"/>
    </source>
</evidence>
<keyword evidence="2 8" id="KW-0812">Transmembrane</keyword>
<keyword evidence="5 9" id="KW-0472">Membrane</keyword>
<dbReference type="PANTHER" id="PTHR24243:SF208">
    <property type="entry name" value="PYROKININ-1 RECEPTOR"/>
    <property type="match status" value="1"/>
</dbReference>
<feature type="domain" description="G-protein coupled receptors family 1 profile" evidence="10">
    <location>
        <begin position="39"/>
        <end position="538"/>
    </location>
</feature>
<accession>A0AAE0TKA5</accession>
<dbReference type="GO" id="GO:0004930">
    <property type="term" value="F:G protein-coupled receptor activity"/>
    <property type="evidence" value="ECO:0007669"/>
    <property type="project" value="UniProtKB-KW"/>
</dbReference>
<dbReference type="AlphaFoldDB" id="A0AAE0TKA5"/>
<dbReference type="Gene3D" id="1.20.1070.10">
    <property type="entry name" value="Rhodopsin 7-helix transmembrane proteins"/>
    <property type="match status" value="2"/>
</dbReference>
<reference evidence="11" key="1">
    <citation type="journal article" date="2021" name="Genome Biol. Evol.">
        <title>A High-Quality Reference Genome for a Parasitic Bivalve with Doubly Uniparental Inheritance (Bivalvia: Unionida).</title>
        <authorList>
            <person name="Smith C.H."/>
        </authorList>
    </citation>
    <scope>NUCLEOTIDE SEQUENCE</scope>
    <source>
        <strain evidence="11">CHS0354</strain>
    </source>
</reference>
<keyword evidence="7 8" id="KW-0807">Transducer</keyword>
<dbReference type="PROSITE" id="PS50262">
    <property type="entry name" value="G_PROTEIN_RECEP_F1_2"/>
    <property type="match status" value="1"/>
</dbReference>
<reference evidence="11" key="2">
    <citation type="journal article" date="2021" name="Genome Biol. Evol.">
        <title>Developing a high-quality reference genome for a parasitic bivalve with doubly uniparental inheritance (Bivalvia: Unionida).</title>
        <authorList>
            <person name="Smith C.H."/>
        </authorList>
    </citation>
    <scope>NUCLEOTIDE SEQUENCE</scope>
    <source>
        <strain evidence="11">CHS0354</strain>
        <tissue evidence="11">Mantle</tissue>
    </source>
</reference>
<proteinExistence type="inferred from homology"/>
<evidence type="ECO:0000256" key="7">
    <source>
        <dbReference type="ARBA" id="ARBA00023224"/>
    </source>
</evidence>
<feature type="transmembrane region" description="Helical" evidence="9">
    <location>
        <begin position="99"/>
        <end position="117"/>
    </location>
</feature>
<dbReference type="CDD" id="cd00637">
    <property type="entry name" value="7tm_classA_rhodopsin-like"/>
    <property type="match status" value="1"/>
</dbReference>
<sequence>MANQSGSDTDVIYLDSEKSHVLVPAMVYVTIMMVIGTTGNISVLYFYRFRCQQTTSTFCILAIASFDLCVCIFSMPVEIVDMKLFYKFNNVFVCKLDRFVTHFASIASAILLNFIAFERHRVICSPFKNKITPRQVKMACIFIVLSSIILSAPMTVFYDIIHVNVSYSGSPYEEGFECTTTKDESMEFYLLLTYVIHLAGFVGSALSLTLFYILIGHTLLKQRKFRIIATRAAQNLSVVGIRCRQTVRKAVDGSSNNIQKESNIPFAKEKWGRREGERKDSFQTQDVSCNAQRLSVANIEEIKDSDMASGPSILDFEEIKACDIVSVSSVSEIRETRDSYIAPMGPGIVVRHILKHDVNLTSETGSLAIAEIAHISPTLNDNNITDSITISDGNVQVDEALATDQPLGGSLVRLPAVGGIRGFHSNSSTTHRKSGVAPLIAMDDLTVEIINSDSPQKSLNNRQNRTVNANSSTTKYTLIMFLVSACFVLSFLPFLSLMVWRIYHNVQEVIQMSDVELILYSIGLRSYFLNSTVNPLIYGLFNTEFQSFFYGIICKCMQAKSRTST</sequence>
<dbReference type="PRINTS" id="PR00237">
    <property type="entry name" value="GPCRRHODOPSN"/>
</dbReference>
<dbReference type="Proteomes" id="UP001195483">
    <property type="component" value="Unassembled WGS sequence"/>
</dbReference>
<keyword evidence="12" id="KW-1185">Reference proteome</keyword>